<keyword evidence="5 13" id="KW-0812">Transmembrane</keyword>
<comment type="catalytic activity">
    <reaction evidence="12">
        <text>K(+)(in) = K(+)(out)</text>
        <dbReference type="Rhea" id="RHEA:29463"/>
        <dbReference type="ChEBI" id="CHEBI:29103"/>
    </reaction>
</comment>
<keyword evidence="15" id="KW-1185">Reference proteome</keyword>
<feature type="transmembrane region" description="Helical" evidence="13">
    <location>
        <begin position="162"/>
        <end position="189"/>
    </location>
</feature>
<evidence type="ECO:0000256" key="9">
    <source>
        <dbReference type="ARBA" id="ARBA00023065"/>
    </source>
</evidence>
<dbReference type="Pfam" id="PF06736">
    <property type="entry name" value="TMEM175"/>
    <property type="match status" value="1"/>
</dbReference>
<comment type="similarity">
    <text evidence="2">Belongs to the TMEM175 family.</text>
</comment>
<comment type="subcellular location">
    <subcellularLocation>
        <location evidence="1">Membrane</location>
        <topology evidence="1">Multi-pass membrane protein</topology>
    </subcellularLocation>
</comment>
<evidence type="ECO:0000256" key="8">
    <source>
        <dbReference type="ARBA" id="ARBA00022989"/>
    </source>
</evidence>
<dbReference type="RefSeq" id="WP_220176440.1">
    <property type="nucleotide sequence ID" value="NZ_UGHS01000001.1"/>
</dbReference>
<evidence type="ECO:0000256" key="4">
    <source>
        <dbReference type="ARBA" id="ARBA00022538"/>
    </source>
</evidence>
<feature type="transmembrane region" description="Helical" evidence="13">
    <location>
        <begin position="111"/>
        <end position="131"/>
    </location>
</feature>
<proteinExistence type="inferred from homology"/>
<evidence type="ECO:0000256" key="2">
    <source>
        <dbReference type="ARBA" id="ARBA00006920"/>
    </source>
</evidence>
<evidence type="ECO:0000313" key="15">
    <source>
        <dbReference type="Proteomes" id="UP000255264"/>
    </source>
</evidence>
<gene>
    <name evidence="14" type="ORF">NCTC13335_00194</name>
</gene>
<evidence type="ECO:0000256" key="12">
    <source>
        <dbReference type="ARBA" id="ARBA00034430"/>
    </source>
</evidence>
<dbReference type="AlphaFoldDB" id="A0A377IW04"/>
<evidence type="ECO:0000256" key="3">
    <source>
        <dbReference type="ARBA" id="ARBA00022448"/>
    </source>
</evidence>
<organism evidence="14 15">
    <name type="scientific">Haemophilus pittmaniae</name>
    <dbReference type="NCBI Taxonomy" id="249188"/>
    <lineage>
        <taxon>Bacteria</taxon>
        <taxon>Pseudomonadati</taxon>
        <taxon>Pseudomonadota</taxon>
        <taxon>Gammaproteobacteria</taxon>
        <taxon>Pasteurellales</taxon>
        <taxon>Pasteurellaceae</taxon>
        <taxon>Haemophilus</taxon>
    </lineage>
</organism>
<feature type="transmembrane region" description="Helical" evidence="13">
    <location>
        <begin position="81"/>
        <end position="99"/>
    </location>
</feature>
<dbReference type="PANTHER" id="PTHR31462">
    <property type="entry name" value="ENDOSOMAL/LYSOSOMAL POTASSIUM CHANNEL TMEM175"/>
    <property type="match status" value="1"/>
</dbReference>
<feature type="transmembrane region" description="Helical" evidence="13">
    <location>
        <begin position="12"/>
        <end position="31"/>
    </location>
</feature>
<keyword evidence="6" id="KW-0631">Potassium channel</keyword>
<reference evidence="14 15" key="1">
    <citation type="submission" date="2018-06" db="EMBL/GenBank/DDBJ databases">
        <authorList>
            <consortium name="Pathogen Informatics"/>
            <person name="Doyle S."/>
        </authorList>
    </citation>
    <scope>NUCLEOTIDE SEQUENCE [LARGE SCALE GENOMIC DNA]</scope>
    <source>
        <strain evidence="14 15">NCTC13335</strain>
    </source>
</reference>
<dbReference type="Proteomes" id="UP000255264">
    <property type="component" value="Unassembled WGS sequence"/>
</dbReference>
<evidence type="ECO:0000256" key="6">
    <source>
        <dbReference type="ARBA" id="ARBA00022826"/>
    </source>
</evidence>
<accession>A0A377IW04</accession>
<evidence type="ECO:0000256" key="13">
    <source>
        <dbReference type="SAM" id="Phobius"/>
    </source>
</evidence>
<keyword evidence="10 13" id="KW-0472">Membrane</keyword>
<keyword evidence="8 13" id="KW-1133">Transmembrane helix</keyword>
<evidence type="ECO:0000313" key="14">
    <source>
        <dbReference type="EMBL" id="STO92372.1"/>
    </source>
</evidence>
<evidence type="ECO:0000256" key="11">
    <source>
        <dbReference type="ARBA" id="ARBA00023303"/>
    </source>
</evidence>
<evidence type="ECO:0000256" key="10">
    <source>
        <dbReference type="ARBA" id="ARBA00023136"/>
    </source>
</evidence>
<keyword evidence="4" id="KW-0633">Potassium transport</keyword>
<keyword evidence="9" id="KW-0406">Ion transport</keyword>
<dbReference type="GO" id="GO:0016020">
    <property type="term" value="C:membrane"/>
    <property type="evidence" value="ECO:0007669"/>
    <property type="project" value="UniProtKB-SubCell"/>
</dbReference>
<dbReference type="PANTHER" id="PTHR31462:SF5">
    <property type="entry name" value="ENDOSOMAL_LYSOSOMAL PROTON CHANNEL TMEM175"/>
    <property type="match status" value="1"/>
</dbReference>
<keyword evidence="11" id="KW-0407">Ion channel</keyword>
<dbReference type="GO" id="GO:0015252">
    <property type="term" value="F:proton channel activity"/>
    <property type="evidence" value="ECO:0007669"/>
    <property type="project" value="InterPro"/>
</dbReference>
<feature type="transmembrane region" description="Helical" evidence="13">
    <location>
        <begin position="51"/>
        <end position="69"/>
    </location>
</feature>
<dbReference type="InterPro" id="IPR010617">
    <property type="entry name" value="TMEM175-like"/>
</dbReference>
<sequence length="195" mass="22369">MPQQTMNLMSKERLIAFTDAVLAIIMTILVLELERPNQISWQALWDLRTNFFAYTISFFWLGTLWVNLHRSWDVIDKINSNLVWSSIVLLFFSSLFPYTTDLVATDFNNSVAQAFYGVIVLLVSACNVWMYHELNKLNPDAVGASRFNILDKEGLVEIALKLIGLVLTLTVFPSAMMWAVLFTFLVIVLPRTIRQ</sequence>
<protein>
    <submittedName>
        <fullName evidence="14">Protein of uncharacterized function (DUF1211)</fullName>
    </submittedName>
</protein>
<evidence type="ECO:0000256" key="5">
    <source>
        <dbReference type="ARBA" id="ARBA00022692"/>
    </source>
</evidence>
<keyword evidence="7" id="KW-0630">Potassium</keyword>
<name>A0A377IW04_9PAST</name>
<evidence type="ECO:0000256" key="7">
    <source>
        <dbReference type="ARBA" id="ARBA00022958"/>
    </source>
</evidence>
<dbReference type="EMBL" id="UGHS01000001">
    <property type="protein sequence ID" value="STO92372.1"/>
    <property type="molecule type" value="Genomic_DNA"/>
</dbReference>
<dbReference type="GO" id="GO:0005267">
    <property type="term" value="F:potassium channel activity"/>
    <property type="evidence" value="ECO:0007669"/>
    <property type="project" value="UniProtKB-KW"/>
</dbReference>
<evidence type="ECO:0000256" key="1">
    <source>
        <dbReference type="ARBA" id="ARBA00004141"/>
    </source>
</evidence>
<keyword evidence="3" id="KW-0813">Transport</keyword>